<dbReference type="HAMAP" id="MF_00097">
    <property type="entry name" value="TMP_synthase"/>
    <property type="match status" value="1"/>
</dbReference>
<keyword evidence="6 10" id="KW-0784">Thiamine biosynthesis</keyword>
<feature type="binding site" evidence="10">
    <location>
        <position position="134"/>
    </location>
    <ligand>
        <name>4-amino-2-methyl-5-(diphosphooxymethyl)pyrimidine</name>
        <dbReference type="ChEBI" id="CHEBI:57841"/>
    </ligand>
</feature>
<evidence type="ECO:0000256" key="5">
    <source>
        <dbReference type="ARBA" id="ARBA00022842"/>
    </source>
</evidence>
<comment type="cofactor">
    <cofactor evidence="10">
        <name>Mg(2+)</name>
        <dbReference type="ChEBI" id="CHEBI:18420"/>
    </cofactor>
    <text evidence="10">Binds 1 Mg(2+) ion per subunit.</text>
</comment>
<evidence type="ECO:0000313" key="15">
    <source>
        <dbReference type="Proteomes" id="UP000221653"/>
    </source>
</evidence>
<keyword evidence="3 10" id="KW-0808">Transferase</keyword>
<name>A0A2A9DNT9_9CORY</name>
<dbReference type="RefSeq" id="WP_048379545.1">
    <property type="nucleotide sequence ID" value="NZ_LDYE01000003.1"/>
</dbReference>
<evidence type="ECO:0000256" key="6">
    <source>
        <dbReference type="ARBA" id="ARBA00022977"/>
    </source>
</evidence>
<dbReference type="GO" id="GO:0005737">
    <property type="term" value="C:cytoplasm"/>
    <property type="evidence" value="ECO:0007669"/>
    <property type="project" value="TreeGrafter"/>
</dbReference>
<evidence type="ECO:0000256" key="1">
    <source>
        <dbReference type="ARBA" id="ARBA00003814"/>
    </source>
</evidence>
<feature type="binding site" evidence="10">
    <location>
        <position position="165"/>
    </location>
    <ligand>
        <name>2-[(2R,5Z)-2-carboxy-4-methylthiazol-5(2H)-ylidene]ethyl phosphate</name>
        <dbReference type="ChEBI" id="CHEBI:62899"/>
    </ligand>
</feature>
<dbReference type="UniPathway" id="UPA00060">
    <property type="reaction ID" value="UER00141"/>
</dbReference>
<comment type="similarity">
    <text evidence="10 11">Belongs to the thiamine-phosphate synthase family.</text>
</comment>
<accession>A0A2A9DNT9</accession>
<dbReference type="GO" id="GO:0009229">
    <property type="term" value="P:thiamine diphosphate biosynthetic process"/>
    <property type="evidence" value="ECO:0007669"/>
    <property type="project" value="UniProtKB-UniRule"/>
</dbReference>
<feature type="binding site" evidence="10">
    <location>
        <position position="105"/>
    </location>
    <ligand>
        <name>4-amino-2-methyl-5-(diphosphooxymethyl)pyrimidine</name>
        <dbReference type="ChEBI" id="CHEBI:57841"/>
    </ligand>
</feature>
<dbReference type="CDD" id="cd00564">
    <property type="entry name" value="TMP_TenI"/>
    <property type="match status" value="1"/>
</dbReference>
<dbReference type="AlphaFoldDB" id="A0A2A9DNT9"/>
<dbReference type="PANTHER" id="PTHR20857:SF23">
    <property type="entry name" value="THIAMINE BIOSYNTHETIC BIFUNCTIONAL ENZYME"/>
    <property type="match status" value="1"/>
</dbReference>
<organism evidence="14 15">
    <name type="scientific">Corynebacterium renale</name>
    <dbReference type="NCBI Taxonomy" id="1724"/>
    <lineage>
        <taxon>Bacteria</taxon>
        <taxon>Bacillati</taxon>
        <taxon>Actinomycetota</taxon>
        <taxon>Actinomycetes</taxon>
        <taxon>Mycobacteriales</taxon>
        <taxon>Corynebacteriaceae</taxon>
        <taxon>Corynebacterium</taxon>
    </lineage>
</organism>
<comment type="function">
    <text evidence="1 10">Condenses 4-methyl-5-(beta-hydroxyethyl)thiazole monophosphate (THZ-P) and 2-methyl-4-amino-5-hydroxymethyl pyrimidine pyrophosphate (HMP-PP) to form thiamine monophosphate (TMP).</text>
</comment>
<dbReference type="InterPro" id="IPR022998">
    <property type="entry name" value="ThiamineP_synth_TenI"/>
</dbReference>
<evidence type="ECO:0000256" key="10">
    <source>
        <dbReference type="HAMAP-Rule" id="MF_00097"/>
    </source>
</evidence>
<dbReference type="InterPro" id="IPR036206">
    <property type="entry name" value="ThiamineP_synth_sf"/>
</dbReference>
<dbReference type="EMBL" id="PDJF01000001">
    <property type="protein sequence ID" value="PFG28263.1"/>
    <property type="molecule type" value="Genomic_DNA"/>
</dbReference>
<evidence type="ECO:0000256" key="4">
    <source>
        <dbReference type="ARBA" id="ARBA00022723"/>
    </source>
</evidence>
<evidence type="ECO:0000313" key="14">
    <source>
        <dbReference type="EMBL" id="PFG28263.1"/>
    </source>
</evidence>
<evidence type="ECO:0000256" key="12">
    <source>
        <dbReference type="RuleBase" id="RU004253"/>
    </source>
</evidence>
<evidence type="ECO:0000256" key="3">
    <source>
        <dbReference type="ARBA" id="ARBA00022679"/>
    </source>
</evidence>
<comment type="catalytic activity">
    <reaction evidence="7 10 11">
        <text>4-methyl-5-(2-phosphooxyethyl)-thiazole + 4-amino-2-methyl-5-(diphosphooxymethyl)pyrimidine + H(+) = thiamine phosphate + diphosphate</text>
        <dbReference type="Rhea" id="RHEA:22328"/>
        <dbReference type="ChEBI" id="CHEBI:15378"/>
        <dbReference type="ChEBI" id="CHEBI:33019"/>
        <dbReference type="ChEBI" id="CHEBI:37575"/>
        <dbReference type="ChEBI" id="CHEBI:57841"/>
        <dbReference type="ChEBI" id="CHEBI:58296"/>
        <dbReference type="EC" id="2.5.1.3"/>
    </reaction>
</comment>
<keyword evidence="4 10" id="KW-0479">Metal-binding</keyword>
<feature type="binding site" evidence="10">
    <location>
        <begin position="185"/>
        <end position="186"/>
    </location>
    <ligand>
        <name>2-[(2R,5Z)-2-carboxy-4-methylthiazol-5(2H)-ylidene]ethyl phosphate</name>
        <dbReference type="ChEBI" id="CHEBI:62899"/>
    </ligand>
</feature>
<proteinExistence type="inferred from homology"/>
<keyword evidence="5 10" id="KW-0460">Magnesium</keyword>
<sequence length="208" mass="21199">MAVDYTCYLITDPDLAGGRERVVDVVEQAVAGGVTVVQLRDKTAPDEAIEAQAREILRRVDVPLIINDRVEVAARLGVGVHVGQGDMPLDQVRNLVGPNVPIGLSVGNMAELATITDVIPDVIGIGPVWDTATKKDAPAGIGVAGLQDVANAAHERGIASVAIGGVNQGNVAKLAGTGVAGFCVVSAIMAAPDPARAAAELRAAFEGA</sequence>
<keyword evidence="15" id="KW-1185">Reference proteome</keyword>
<feature type="domain" description="Thiamine phosphate synthase/TenI" evidence="13">
    <location>
        <begin position="7"/>
        <end position="188"/>
    </location>
</feature>
<dbReference type="NCBIfam" id="TIGR00693">
    <property type="entry name" value="thiE"/>
    <property type="match status" value="1"/>
</dbReference>
<evidence type="ECO:0000256" key="7">
    <source>
        <dbReference type="ARBA" id="ARBA00047334"/>
    </source>
</evidence>
<dbReference type="InterPro" id="IPR034291">
    <property type="entry name" value="TMP_synthase"/>
</dbReference>
<dbReference type="PANTHER" id="PTHR20857">
    <property type="entry name" value="THIAMINE-PHOSPHATE PYROPHOSPHORYLASE"/>
    <property type="match status" value="1"/>
</dbReference>
<dbReference type="GO" id="GO:0000287">
    <property type="term" value="F:magnesium ion binding"/>
    <property type="evidence" value="ECO:0007669"/>
    <property type="project" value="UniProtKB-UniRule"/>
</dbReference>
<keyword evidence="14" id="KW-0418">Kinase</keyword>
<evidence type="ECO:0000256" key="9">
    <source>
        <dbReference type="ARBA" id="ARBA00047883"/>
    </source>
</evidence>
<dbReference type="SUPFAM" id="SSF51391">
    <property type="entry name" value="Thiamin phosphate synthase"/>
    <property type="match status" value="1"/>
</dbReference>
<comment type="pathway">
    <text evidence="2 10 12">Cofactor biosynthesis; thiamine diphosphate biosynthesis; thiamine phosphate from 4-amino-2-methyl-5-diphosphomethylpyrimidine and 4-methyl-5-(2-phosphoethyl)-thiazole: step 1/1.</text>
</comment>
<dbReference type="Pfam" id="PF02581">
    <property type="entry name" value="TMP-TENI"/>
    <property type="match status" value="1"/>
</dbReference>
<evidence type="ECO:0000259" key="13">
    <source>
        <dbReference type="Pfam" id="PF02581"/>
    </source>
</evidence>
<comment type="catalytic activity">
    <reaction evidence="8 10 11">
        <text>2-(2-carboxy-4-methylthiazol-5-yl)ethyl phosphate + 4-amino-2-methyl-5-(diphosphooxymethyl)pyrimidine + 2 H(+) = thiamine phosphate + CO2 + diphosphate</text>
        <dbReference type="Rhea" id="RHEA:47848"/>
        <dbReference type="ChEBI" id="CHEBI:15378"/>
        <dbReference type="ChEBI" id="CHEBI:16526"/>
        <dbReference type="ChEBI" id="CHEBI:33019"/>
        <dbReference type="ChEBI" id="CHEBI:37575"/>
        <dbReference type="ChEBI" id="CHEBI:57841"/>
        <dbReference type="ChEBI" id="CHEBI:62890"/>
        <dbReference type="EC" id="2.5.1.3"/>
    </reaction>
</comment>
<dbReference type="GO" id="GO:0004789">
    <property type="term" value="F:thiamine-phosphate diphosphorylase activity"/>
    <property type="evidence" value="ECO:0007669"/>
    <property type="project" value="UniProtKB-UniRule"/>
</dbReference>
<evidence type="ECO:0000256" key="11">
    <source>
        <dbReference type="RuleBase" id="RU003826"/>
    </source>
</evidence>
<reference evidence="14 15" key="1">
    <citation type="submission" date="2017-10" db="EMBL/GenBank/DDBJ databases">
        <title>Sequencing the genomes of 1000 actinobacteria strains.</title>
        <authorList>
            <person name="Klenk H.-P."/>
        </authorList>
    </citation>
    <scope>NUCLEOTIDE SEQUENCE [LARGE SCALE GENOMIC DNA]</scope>
    <source>
        <strain evidence="14 15">DSM 20688</strain>
    </source>
</reference>
<dbReference type="Proteomes" id="UP000221653">
    <property type="component" value="Unassembled WGS sequence"/>
</dbReference>
<comment type="catalytic activity">
    <reaction evidence="9 10 11">
        <text>2-[(2R,5Z)-2-carboxy-4-methylthiazol-5(2H)-ylidene]ethyl phosphate + 4-amino-2-methyl-5-(diphosphooxymethyl)pyrimidine + 2 H(+) = thiamine phosphate + CO2 + diphosphate</text>
        <dbReference type="Rhea" id="RHEA:47844"/>
        <dbReference type="ChEBI" id="CHEBI:15378"/>
        <dbReference type="ChEBI" id="CHEBI:16526"/>
        <dbReference type="ChEBI" id="CHEBI:33019"/>
        <dbReference type="ChEBI" id="CHEBI:37575"/>
        <dbReference type="ChEBI" id="CHEBI:57841"/>
        <dbReference type="ChEBI" id="CHEBI:62899"/>
        <dbReference type="EC" id="2.5.1.3"/>
    </reaction>
</comment>
<protein>
    <recommendedName>
        <fullName evidence="10">Thiamine-phosphate synthase</fullName>
        <shortName evidence="10">TP synthase</shortName>
        <shortName evidence="10">TPS</shortName>
        <ecNumber evidence="10">2.5.1.3</ecNumber>
    </recommendedName>
    <alternativeName>
        <fullName evidence="10">Thiamine-phosphate pyrophosphorylase</fullName>
        <shortName evidence="10">TMP pyrophosphorylase</shortName>
        <shortName evidence="10">TMP-PPase</shortName>
    </alternativeName>
</protein>
<gene>
    <name evidence="10" type="primary">thiE</name>
    <name evidence="14" type="ORF">ATK06_1366</name>
</gene>
<feature type="binding site" evidence="10">
    <location>
        <begin position="131"/>
        <end position="133"/>
    </location>
    <ligand>
        <name>2-[(2R,5Z)-2-carboxy-4-methylthiazol-5(2H)-ylidene]ethyl phosphate</name>
        <dbReference type="ChEBI" id="CHEBI:62899"/>
    </ligand>
</feature>
<feature type="binding site" evidence="10">
    <location>
        <position position="68"/>
    </location>
    <ligand>
        <name>Mg(2+)</name>
        <dbReference type="ChEBI" id="CHEBI:18420"/>
    </ligand>
</feature>
<evidence type="ECO:0000256" key="2">
    <source>
        <dbReference type="ARBA" id="ARBA00005165"/>
    </source>
</evidence>
<dbReference type="GO" id="GO:0009228">
    <property type="term" value="P:thiamine biosynthetic process"/>
    <property type="evidence" value="ECO:0007669"/>
    <property type="project" value="UniProtKB-KW"/>
</dbReference>
<feature type="binding site" evidence="10">
    <location>
        <begin position="38"/>
        <end position="42"/>
    </location>
    <ligand>
        <name>4-amino-2-methyl-5-(diphosphooxymethyl)pyrimidine</name>
        <dbReference type="ChEBI" id="CHEBI:57841"/>
    </ligand>
</feature>
<dbReference type="OrthoDB" id="3243336at2"/>
<comment type="caution">
    <text evidence="14">The sequence shown here is derived from an EMBL/GenBank/DDBJ whole genome shotgun (WGS) entry which is preliminary data.</text>
</comment>
<dbReference type="EC" id="2.5.1.3" evidence="10"/>
<feature type="binding site" evidence="10">
    <location>
        <position position="67"/>
    </location>
    <ligand>
        <name>4-amino-2-methyl-5-(diphosphooxymethyl)pyrimidine</name>
        <dbReference type="ChEBI" id="CHEBI:57841"/>
    </ligand>
</feature>
<evidence type="ECO:0000256" key="8">
    <source>
        <dbReference type="ARBA" id="ARBA00047851"/>
    </source>
</evidence>
<dbReference type="GO" id="GO:0016301">
    <property type="term" value="F:kinase activity"/>
    <property type="evidence" value="ECO:0007669"/>
    <property type="project" value="UniProtKB-KW"/>
</dbReference>
<dbReference type="STRING" id="1724.GCA_001044175_01361"/>
<feature type="binding site" evidence="10">
    <location>
        <position position="86"/>
    </location>
    <ligand>
        <name>Mg(2+)</name>
        <dbReference type="ChEBI" id="CHEBI:18420"/>
    </ligand>
</feature>
<dbReference type="InterPro" id="IPR013785">
    <property type="entry name" value="Aldolase_TIM"/>
</dbReference>
<dbReference type="Gene3D" id="3.20.20.70">
    <property type="entry name" value="Aldolase class I"/>
    <property type="match status" value="1"/>
</dbReference>